<proteinExistence type="predicted"/>
<gene>
    <name evidence="1" type="ORF">MED297_02657</name>
</gene>
<dbReference type="Proteomes" id="UP000005953">
    <property type="component" value="Unassembled WGS sequence"/>
</dbReference>
<protein>
    <submittedName>
        <fullName evidence="1">Uncharacterized protein</fullName>
    </submittedName>
</protein>
<accession>A4BEQ8</accession>
<dbReference type="EMBL" id="AAOE01000010">
    <property type="protein sequence ID" value="EAR09485.1"/>
    <property type="molecule type" value="Genomic_DNA"/>
</dbReference>
<name>A4BEQ8_9GAMM</name>
<evidence type="ECO:0000313" key="2">
    <source>
        <dbReference type="Proteomes" id="UP000005953"/>
    </source>
</evidence>
<evidence type="ECO:0000313" key="1">
    <source>
        <dbReference type="EMBL" id="EAR09485.1"/>
    </source>
</evidence>
<comment type="caution">
    <text evidence="1">The sequence shown here is derived from an EMBL/GenBank/DDBJ whole genome shotgun (WGS) entry which is preliminary data.</text>
</comment>
<keyword evidence="2" id="KW-1185">Reference proteome</keyword>
<dbReference type="HOGENOM" id="CLU_2571378_0_0_6"/>
<dbReference type="STRING" id="314283.MED297_02657"/>
<organism evidence="1 2">
    <name type="scientific">Reinekea blandensis MED297</name>
    <dbReference type="NCBI Taxonomy" id="314283"/>
    <lineage>
        <taxon>Bacteria</taxon>
        <taxon>Pseudomonadati</taxon>
        <taxon>Pseudomonadota</taxon>
        <taxon>Gammaproteobacteria</taxon>
        <taxon>Oceanospirillales</taxon>
        <taxon>Saccharospirillaceae</taxon>
        <taxon>Reinekea</taxon>
    </lineage>
</organism>
<dbReference type="AlphaFoldDB" id="A4BEQ8"/>
<sequence length="81" mass="8963">MAAIILGKNLLSDDELIEHAFSDQNQGNRNLVQLKSLAADAAIQSSLLLIRMMKIERIYVDPAPRMSSQSPASPTQKSPWK</sequence>
<reference evidence="1 2" key="1">
    <citation type="submission" date="2006-02" db="EMBL/GenBank/DDBJ databases">
        <authorList>
            <person name="Pinhassi J."/>
            <person name="Pedros-Alio C."/>
            <person name="Ferriera S."/>
            <person name="Johnson J."/>
            <person name="Kravitz S."/>
            <person name="Halpern A."/>
            <person name="Remington K."/>
            <person name="Beeson K."/>
            <person name="Tran B."/>
            <person name="Rogers Y.-H."/>
            <person name="Friedman R."/>
            <person name="Venter J.C."/>
        </authorList>
    </citation>
    <scope>NUCLEOTIDE SEQUENCE [LARGE SCALE GENOMIC DNA]</scope>
    <source>
        <strain evidence="1 2">MED297</strain>
    </source>
</reference>